<dbReference type="Gene3D" id="3.30.470.10">
    <property type="match status" value="1"/>
</dbReference>
<sequence length="571" mass="61713">MSEPFVLFDDARSGGRARLYTGSSEQIVARSMADVRPALDRLQQAARAGAHAAGYLAYEAGYALDPALAASARQGDGPLLWFGLFDGYHEVDAPAWLPDPAGAYASPPKPRTAQGDYLLAAARVREHLFAGDFYQANLTFACELAVAGDPLALYARLRGSSAAGWGGMLRHPEGWLLSLSPEQFFTVRDGVIEAKPMKGTAPLSVPADTLRDDPKQRAENLMIVDLLRNDLARVAVPGSVDVPELFAVETYPTLRQMISRVTARLRPGLDGVDVLRTIFPCGSVTGAPKIAAMRALRRLEPEARGAYCGAMGWIEPGGNAAFNVLIRTLGIGSNARRARLGLGSGLVVDSEPYDEWRECIAKGAFVTRSCPPIDLIETMRFDPQEGIIELDRHLRRLGEAAQALGFAYDRHAARNELQAATFGRKGAGMARMLLSPTGTMAVELRGIPEPDELPVPVAVCALPVDSDDYRLRYKTTDRAFYDDARRAGGGYETLFVDRAGQLTEGTFTSIFVERGEKLLTPPCSRGLVPGILRAKLLDEGRAEEAELTPADLAGGFYIGNMVRGLIPARLI</sequence>
<dbReference type="GO" id="GO:0046820">
    <property type="term" value="F:4-amino-4-deoxychorismate synthase activity"/>
    <property type="evidence" value="ECO:0007669"/>
    <property type="project" value="TreeGrafter"/>
</dbReference>
<evidence type="ECO:0000259" key="2">
    <source>
        <dbReference type="Pfam" id="PF00425"/>
    </source>
</evidence>
<dbReference type="EMBL" id="CADCVZ010000054">
    <property type="protein sequence ID" value="CAA9518921.1"/>
    <property type="molecule type" value="Genomic_DNA"/>
</dbReference>
<dbReference type="InterPro" id="IPR036038">
    <property type="entry name" value="Aminotransferase-like"/>
</dbReference>
<dbReference type="InterPro" id="IPR001544">
    <property type="entry name" value="Aminotrans_IV"/>
</dbReference>
<keyword evidence="3" id="KW-0456">Lyase</keyword>
<dbReference type="SUPFAM" id="SSF56322">
    <property type="entry name" value="ADC synthase"/>
    <property type="match status" value="1"/>
</dbReference>
<dbReference type="InterPro" id="IPR015890">
    <property type="entry name" value="Chorismate_C"/>
</dbReference>
<dbReference type="Pfam" id="PF00425">
    <property type="entry name" value="Chorismate_bind"/>
    <property type="match status" value="1"/>
</dbReference>
<dbReference type="GO" id="GO:0016829">
    <property type="term" value="F:lyase activity"/>
    <property type="evidence" value="ECO:0007669"/>
    <property type="project" value="UniProtKB-KW"/>
</dbReference>
<dbReference type="Gene3D" id="3.60.120.10">
    <property type="entry name" value="Anthranilate synthase"/>
    <property type="match status" value="1"/>
</dbReference>
<gene>
    <name evidence="3" type="ORF">AVDCRST_MAG09-2059</name>
</gene>
<dbReference type="InterPro" id="IPR043132">
    <property type="entry name" value="BCAT-like_C"/>
</dbReference>
<protein>
    <recommendedName>
        <fullName evidence="1">Probable branched-chain-amino-acid aminotransferase</fullName>
    </recommendedName>
</protein>
<accession>A0A6J4TC95</accession>
<dbReference type="RefSeq" id="WP_294174144.1">
    <property type="nucleotide sequence ID" value="NZ_CADCVZ010000054.1"/>
</dbReference>
<dbReference type="Pfam" id="PF01063">
    <property type="entry name" value="Aminotran_4"/>
    <property type="match status" value="1"/>
</dbReference>
<keyword evidence="3" id="KW-0032">Aminotransferase</keyword>
<proteinExistence type="predicted"/>
<evidence type="ECO:0000256" key="1">
    <source>
        <dbReference type="ARBA" id="ARBA00014472"/>
    </source>
</evidence>
<evidence type="ECO:0000313" key="3">
    <source>
        <dbReference type="EMBL" id="CAA9518921.1"/>
    </source>
</evidence>
<dbReference type="Gene3D" id="3.20.10.10">
    <property type="entry name" value="D-amino Acid Aminotransferase, subunit A, domain 2"/>
    <property type="match status" value="1"/>
</dbReference>
<dbReference type="PANTHER" id="PTHR11236">
    <property type="entry name" value="AMINOBENZOATE/ANTHRANILATE SYNTHASE"/>
    <property type="match status" value="1"/>
</dbReference>
<dbReference type="InterPro" id="IPR005801">
    <property type="entry name" value="ADC_synthase"/>
</dbReference>
<reference evidence="3" key="1">
    <citation type="submission" date="2020-02" db="EMBL/GenBank/DDBJ databases">
        <authorList>
            <person name="Meier V. D."/>
        </authorList>
    </citation>
    <scope>NUCLEOTIDE SEQUENCE</scope>
    <source>
        <strain evidence="3">AVDCRST_MAG09</strain>
    </source>
</reference>
<dbReference type="GO" id="GO:0000162">
    <property type="term" value="P:L-tryptophan biosynthetic process"/>
    <property type="evidence" value="ECO:0007669"/>
    <property type="project" value="TreeGrafter"/>
</dbReference>
<organism evidence="3">
    <name type="scientific">uncultured Sphingomonas sp</name>
    <dbReference type="NCBI Taxonomy" id="158754"/>
    <lineage>
        <taxon>Bacteria</taxon>
        <taxon>Pseudomonadati</taxon>
        <taxon>Pseudomonadota</taxon>
        <taxon>Alphaproteobacteria</taxon>
        <taxon>Sphingomonadales</taxon>
        <taxon>Sphingomonadaceae</taxon>
        <taxon>Sphingomonas</taxon>
        <taxon>environmental samples</taxon>
    </lineage>
</organism>
<feature type="domain" description="Chorismate-utilising enzyme C-terminal" evidence="2">
    <location>
        <begin position="116"/>
        <end position="362"/>
    </location>
</feature>
<dbReference type="PRINTS" id="PR00095">
    <property type="entry name" value="ANTSNTHASEI"/>
</dbReference>
<dbReference type="InterPro" id="IPR019999">
    <property type="entry name" value="Anth_synth_I-like"/>
</dbReference>
<keyword evidence="3" id="KW-0808">Transferase</keyword>
<dbReference type="SUPFAM" id="SSF56752">
    <property type="entry name" value="D-aminoacid aminotransferase-like PLP-dependent enzymes"/>
    <property type="match status" value="1"/>
</dbReference>
<name>A0A6J4TC95_9SPHN</name>
<dbReference type="InterPro" id="IPR043131">
    <property type="entry name" value="BCAT-like_N"/>
</dbReference>
<dbReference type="PANTHER" id="PTHR11236:SF50">
    <property type="entry name" value="AMINODEOXYCHORISMATE SYNTHASE COMPONENT 1"/>
    <property type="match status" value="1"/>
</dbReference>
<dbReference type="AlphaFoldDB" id="A0A6J4TC95"/>